<feature type="region of interest" description="Disordered" evidence="1">
    <location>
        <begin position="1"/>
        <end position="35"/>
    </location>
</feature>
<dbReference type="Proteomes" id="UP000789901">
    <property type="component" value="Unassembled WGS sequence"/>
</dbReference>
<organism evidence="2 3">
    <name type="scientific">Gigaspora margarita</name>
    <dbReference type="NCBI Taxonomy" id="4874"/>
    <lineage>
        <taxon>Eukaryota</taxon>
        <taxon>Fungi</taxon>
        <taxon>Fungi incertae sedis</taxon>
        <taxon>Mucoromycota</taxon>
        <taxon>Glomeromycotina</taxon>
        <taxon>Glomeromycetes</taxon>
        <taxon>Diversisporales</taxon>
        <taxon>Gigasporaceae</taxon>
        <taxon>Gigaspora</taxon>
    </lineage>
</organism>
<evidence type="ECO:0000313" key="3">
    <source>
        <dbReference type="Proteomes" id="UP000789901"/>
    </source>
</evidence>
<keyword evidence="3" id="KW-1185">Reference proteome</keyword>
<accession>A0ABN7X730</accession>
<gene>
    <name evidence="2" type="ORF">GMARGA_LOCUS39321</name>
</gene>
<comment type="caution">
    <text evidence="2">The sequence shown here is derived from an EMBL/GenBank/DDBJ whole genome shotgun (WGS) entry which is preliminary data.</text>
</comment>
<proteinExistence type="predicted"/>
<evidence type="ECO:0000256" key="1">
    <source>
        <dbReference type="SAM" id="MobiDB-lite"/>
    </source>
</evidence>
<dbReference type="EMBL" id="CAJVQB010093183">
    <property type="protein sequence ID" value="CAG8848712.1"/>
    <property type="molecule type" value="Genomic_DNA"/>
</dbReference>
<sequence>MTVTNLYKDRMNGVAQKKPIRPSISPVTQSNTPHVSQTWNEYYERSIWNGLLIYERNKAIINLLKESIPEDHNSEKCVGKG</sequence>
<feature type="non-terminal residue" evidence="2">
    <location>
        <position position="81"/>
    </location>
</feature>
<feature type="compositionally biased region" description="Polar residues" evidence="1">
    <location>
        <begin position="25"/>
        <end position="35"/>
    </location>
</feature>
<protein>
    <submittedName>
        <fullName evidence="2">14664_t:CDS:1</fullName>
    </submittedName>
</protein>
<reference evidence="2 3" key="1">
    <citation type="submission" date="2021-06" db="EMBL/GenBank/DDBJ databases">
        <authorList>
            <person name="Kallberg Y."/>
            <person name="Tangrot J."/>
            <person name="Rosling A."/>
        </authorList>
    </citation>
    <scope>NUCLEOTIDE SEQUENCE [LARGE SCALE GENOMIC DNA]</scope>
    <source>
        <strain evidence="2 3">120-4 pot B 10/14</strain>
    </source>
</reference>
<evidence type="ECO:0000313" key="2">
    <source>
        <dbReference type="EMBL" id="CAG8848712.1"/>
    </source>
</evidence>
<name>A0ABN7X730_GIGMA</name>